<proteinExistence type="predicted"/>
<evidence type="ECO:0000313" key="2">
    <source>
        <dbReference type="EMBL" id="JAD60407.1"/>
    </source>
</evidence>
<feature type="compositionally biased region" description="Basic and acidic residues" evidence="1">
    <location>
        <begin position="87"/>
        <end position="110"/>
    </location>
</feature>
<name>A0A0A9BMA9_ARUDO</name>
<protein>
    <submittedName>
        <fullName evidence="2">Uncharacterized protein</fullName>
    </submittedName>
</protein>
<reference evidence="2" key="2">
    <citation type="journal article" date="2015" name="Data Brief">
        <title>Shoot transcriptome of the giant reed, Arundo donax.</title>
        <authorList>
            <person name="Barrero R.A."/>
            <person name="Guerrero F.D."/>
            <person name="Moolhuijzen P."/>
            <person name="Goolsby J.A."/>
            <person name="Tidwell J."/>
            <person name="Bellgard S.E."/>
            <person name="Bellgard M.I."/>
        </authorList>
    </citation>
    <scope>NUCLEOTIDE SEQUENCE</scope>
    <source>
        <tissue evidence="2">Shoot tissue taken approximately 20 cm above the soil surface</tissue>
    </source>
</reference>
<feature type="region of interest" description="Disordered" evidence="1">
    <location>
        <begin position="78"/>
        <end position="110"/>
    </location>
</feature>
<accession>A0A0A9BMA9</accession>
<reference evidence="2" key="1">
    <citation type="submission" date="2014-09" db="EMBL/GenBank/DDBJ databases">
        <authorList>
            <person name="Magalhaes I.L.F."/>
            <person name="Oliveira U."/>
            <person name="Santos F.R."/>
            <person name="Vidigal T.H.D.A."/>
            <person name="Brescovit A.D."/>
            <person name="Santos A.J."/>
        </authorList>
    </citation>
    <scope>NUCLEOTIDE SEQUENCE</scope>
    <source>
        <tissue evidence="2">Shoot tissue taken approximately 20 cm above the soil surface</tissue>
    </source>
</reference>
<sequence length="204" mass="23108">MKVRRTSNRLYKIELKISGNNNLEKNVAMMEHQEKGFSPRQDRLSSSLNSNLCSDSISKKQLMPSLALSVKSKGEIDESRNLSAMNEGKEESPRDHQQYDGGEYDKYGDRRKQEYSAKGYGDDGEHVEKRDLHRVVGKNNKIVYEGIGKVKLHANSCSEKNKGRCATGEGNFPRDFVKRNNCSKKGEFSRKQIKGEIVGVNLFS</sequence>
<dbReference type="AlphaFoldDB" id="A0A0A9BMA9"/>
<dbReference type="EMBL" id="GBRH01237488">
    <property type="protein sequence ID" value="JAD60407.1"/>
    <property type="molecule type" value="Transcribed_RNA"/>
</dbReference>
<organism evidence="2">
    <name type="scientific">Arundo donax</name>
    <name type="common">Giant reed</name>
    <name type="synonym">Donax arundinaceus</name>
    <dbReference type="NCBI Taxonomy" id="35708"/>
    <lineage>
        <taxon>Eukaryota</taxon>
        <taxon>Viridiplantae</taxon>
        <taxon>Streptophyta</taxon>
        <taxon>Embryophyta</taxon>
        <taxon>Tracheophyta</taxon>
        <taxon>Spermatophyta</taxon>
        <taxon>Magnoliopsida</taxon>
        <taxon>Liliopsida</taxon>
        <taxon>Poales</taxon>
        <taxon>Poaceae</taxon>
        <taxon>PACMAD clade</taxon>
        <taxon>Arundinoideae</taxon>
        <taxon>Arundineae</taxon>
        <taxon>Arundo</taxon>
    </lineage>
</organism>
<evidence type="ECO:0000256" key="1">
    <source>
        <dbReference type="SAM" id="MobiDB-lite"/>
    </source>
</evidence>